<dbReference type="SUPFAM" id="SSF51735">
    <property type="entry name" value="NAD(P)-binding Rossmann-fold domains"/>
    <property type="match status" value="1"/>
</dbReference>
<dbReference type="GO" id="GO:0004665">
    <property type="term" value="F:prephenate dehydrogenase (NADP+) activity"/>
    <property type="evidence" value="ECO:0007669"/>
    <property type="project" value="InterPro"/>
</dbReference>
<keyword evidence="7" id="KW-1185">Reference proteome</keyword>
<gene>
    <name evidence="4" type="primary">tyrA</name>
    <name evidence="5" type="ORF">FB564_2341</name>
    <name evidence="4" type="ORF">Sar04_06280</name>
</gene>
<dbReference type="InterPro" id="IPR046826">
    <property type="entry name" value="PDH_N"/>
</dbReference>
<name>A0A542XMX9_SALAC</name>
<evidence type="ECO:0000313" key="7">
    <source>
        <dbReference type="Proteomes" id="UP000677457"/>
    </source>
</evidence>
<organism evidence="5 6">
    <name type="scientific">Salinispora arenicola</name>
    <dbReference type="NCBI Taxonomy" id="168697"/>
    <lineage>
        <taxon>Bacteria</taxon>
        <taxon>Bacillati</taxon>
        <taxon>Actinomycetota</taxon>
        <taxon>Actinomycetes</taxon>
        <taxon>Micromonosporales</taxon>
        <taxon>Micromonosporaceae</taxon>
        <taxon>Salinispora</taxon>
    </lineage>
</organism>
<dbReference type="PANTHER" id="PTHR21363">
    <property type="entry name" value="PREPHENATE DEHYDROGENASE"/>
    <property type="match status" value="1"/>
</dbReference>
<dbReference type="Pfam" id="PF20463">
    <property type="entry name" value="PDH_C"/>
    <property type="match status" value="1"/>
</dbReference>
<feature type="domain" description="Prephenate/arogenate dehydrogenase" evidence="3">
    <location>
        <begin position="16"/>
        <end position="299"/>
    </location>
</feature>
<reference evidence="5 6" key="1">
    <citation type="submission" date="2019-06" db="EMBL/GenBank/DDBJ databases">
        <title>Sequencing the genomes of 1000 actinobacteria strains.</title>
        <authorList>
            <person name="Klenk H.-P."/>
        </authorList>
    </citation>
    <scope>NUCLEOTIDE SEQUENCE [LARGE SCALE GENOMIC DNA]</scope>
    <source>
        <strain evidence="5 6">DSM 44819</strain>
    </source>
</reference>
<dbReference type="SUPFAM" id="SSF48179">
    <property type="entry name" value="6-phosphogluconate dehydrogenase C-terminal domain-like"/>
    <property type="match status" value="1"/>
</dbReference>
<dbReference type="InterPro" id="IPR003099">
    <property type="entry name" value="Prephen_DH"/>
</dbReference>
<dbReference type="GO" id="GO:0070403">
    <property type="term" value="F:NAD+ binding"/>
    <property type="evidence" value="ECO:0007669"/>
    <property type="project" value="InterPro"/>
</dbReference>
<proteinExistence type="inferred from homology"/>
<dbReference type="GeneID" id="93771587"/>
<dbReference type="InterPro" id="IPR036291">
    <property type="entry name" value="NAD(P)-bd_dom_sf"/>
</dbReference>
<dbReference type="PANTHER" id="PTHR21363:SF0">
    <property type="entry name" value="PREPHENATE DEHYDROGENASE [NADP(+)]"/>
    <property type="match status" value="1"/>
</dbReference>
<evidence type="ECO:0000259" key="3">
    <source>
        <dbReference type="PROSITE" id="PS51176"/>
    </source>
</evidence>
<dbReference type="RefSeq" id="WP_142116393.1">
    <property type="nucleotide sequence ID" value="NZ_BOQM01000004.1"/>
</dbReference>
<dbReference type="Pfam" id="PF02153">
    <property type="entry name" value="PDH_N"/>
    <property type="match status" value="1"/>
</dbReference>
<dbReference type="EMBL" id="VFOL01000001">
    <property type="protein sequence ID" value="TQL37194.1"/>
    <property type="molecule type" value="Genomic_DNA"/>
</dbReference>
<dbReference type="InterPro" id="IPR008927">
    <property type="entry name" value="6-PGluconate_DH-like_C_sf"/>
</dbReference>
<evidence type="ECO:0000313" key="5">
    <source>
        <dbReference type="EMBL" id="TQL37194.1"/>
    </source>
</evidence>
<dbReference type="EMBL" id="BOQM01000004">
    <property type="protein sequence ID" value="GIM82261.1"/>
    <property type="molecule type" value="Genomic_DNA"/>
</dbReference>
<reference evidence="4 7" key="2">
    <citation type="submission" date="2021-03" db="EMBL/GenBank/DDBJ databases">
        <title>Whole genome shotgun sequence of Salinispora arenicola NBRC 105043.</title>
        <authorList>
            <person name="Komaki H."/>
            <person name="Tamura T."/>
        </authorList>
    </citation>
    <scope>NUCLEOTIDE SEQUENCE [LARGE SCALE GENOMIC DNA]</scope>
    <source>
        <strain evidence="4 7">NBRC 105043</strain>
    </source>
</reference>
<dbReference type="GO" id="GO:0008977">
    <property type="term" value="F:prephenate dehydrogenase (NAD+) activity"/>
    <property type="evidence" value="ECO:0007669"/>
    <property type="project" value="InterPro"/>
</dbReference>
<comment type="similarity">
    <text evidence="1">Belongs to the prephenate/arogenate dehydrogenase family.</text>
</comment>
<evidence type="ECO:0000313" key="4">
    <source>
        <dbReference type="EMBL" id="GIM82261.1"/>
    </source>
</evidence>
<dbReference type="GO" id="GO:0006571">
    <property type="term" value="P:tyrosine biosynthetic process"/>
    <property type="evidence" value="ECO:0007669"/>
    <property type="project" value="InterPro"/>
</dbReference>
<dbReference type="AlphaFoldDB" id="A0A542XMX9"/>
<dbReference type="PROSITE" id="PS51176">
    <property type="entry name" value="PDH_ADH"/>
    <property type="match status" value="1"/>
</dbReference>
<comment type="caution">
    <text evidence="5">The sequence shown here is derived from an EMBL/GenBank/DDBJ whole genome shotgun (WGS) entry which is preliminary data.</text>
</comment>
<dbReference type="Gene3D" id="1.10.3660.10">
    <property type="entry name" value="6-phosphogluconate dehydrogenase C-terminal like domain"/>
    <property type="match status" value="1"/>
</dbReference>
<evidence type="ECO:0000256" key="2">
    <source>
        <dbReference type="ARBA" id="ARBA00023002"/>
    </source>
</evidence>
<dbReference type="Proteomes" id="UP000315983">
    <property type="component" value="Unassembled WGS sequence"/>
</dbReference>
<accession>A0A542XMX9</accession>
<sequence length="348" mass="35670">MTDAGTTAAVAGYGGVRAAVVGTGLIGGSILLRLREAGLDVTAWDPDPATRDQARGRGVPAPETVEAAVAGRDLIFLGGPLPTLPAFLPRIAGAGGPDCVLTDVGSTKAEVAEAAARHGLLDRFVPGHPMAGAESAGLAAAVPTLLEGAAWVLCPGPGAATAPFRWLTGLLLAVFGARVVPLTADEHDRAAALASHVPHLLAGALAGATQRTAAPDAVLTLAAGSYRDGTRVAATPAVRTVNMLLGNREQVLRELGGVQAYLEDLAQALRSGDTERLTALYDEAGATRALLTNRAYTDRVREFRADGDHTREVGWLREVGAAGGYLADCQVRGGGVRYVARLPHLVGP</sequence>
<protein>
    <submittedName>
        <fullName evidence="5">Prephenate dehydrogenase</fullName>
    </submittedName>
</protein>
<dbReference type="Proteomes" id="UP000677457">
    <property type="component" value="Unassembled WGS sequence"/>
</dbReference>
<evidence type="ECO:0000313" key="6">
    <source>
        <dbReference type="Proteomes" id="UP000315983"/>
    </source>
</evidence>
<keyword evidence="2" id="KW-0560">Oxidoreductase</keyword>
<evidence type="ECO:0000256" key="1">
    <source>
        <dbReference type="ARBA" id="ARBA00007964"/>
    </source>
</evidence>
<dbReference type="InterPro" id="IPR046825">
    <property type="entry name" value="PDH_C"/>
</dbReference>
<dbReference type="InterPro" id="IPR050812">
    <property type="entry name" value="Preph/Arog_dehydrog"/>
</dbReference>
<dbReference type="Gene3D" id="3.40.50.720">
    <property type="entry name" value="NAD(P)-binding Rossmann-like Domain"/>
    <property type="match status" value="1"/>
</dbReference>